<name>A0ACB9PA93_BAUVA</name>
<accession>A0ACB9PA93</accession>
<dbReference type="EMBL" id="CM039430">
    <property type="protein sequence ID" value="KAI4345734.1"/>
    <property type="molecule type" value="Genomic_DNA"/>
</dbReference>
<keyword evidence="2" id="KW-1185">Reference proteome</keyword>
<dbReference type="Proteomes" id="UP000828941">
    <property type="component" value="Chromosome 5"/>
</dbReference>
<evidence type="ECO:0000313" key="2">
    <source>
        <dbReference type="Proteomes" id="UP000828941"/>
    </source>
</evidence>
<evidence type="ECO:0000313" key="1">
    <source>
        <dbReference type="EMBL" id="KAI4345734.1"/>
    </source>
</evidence>
<protein>
    <submittedName>
        <fullName evidence="1">Uncharacterized protein</fullName>
    </submittedName>
</protein>
<reference evidence="1 2" key="1">
    <citation type="journal article" date="2022" name="DNA Res.">
        <title>Chromosomal-level genome assembly of the orchid tree Bauhinia variegata (Leguminosae; Cercidoideae) supports the allotetraploid origin hypothesis of Bauhinia.</title>
        <authorList>
            <person name="Zhong Y."/>
            <person name="Chen Y."/>
            <person name="Zheng D."/>
            <person name="Pang J."/>
            <person name="Liu Y."/>
            <person name="Luo S."/>
            <person name="Meng S."/>
            <person name="Qian L."/>
            <person name="Wei D."/>
            <person name="Dai S."/>
            <person name="Zhou R."/>
        </authorList>
    </citation>
    <scope>NUCLEOTIDE SEQUENCE [LARGE SCALE GENOMIC DNA]</scope>
    <source>
        <strain evidence="1">BV-YZ2020</strain>
    </source>
</reference>
<organism evidence="1 2">
    <name type="scientific">Bauhinia variegata</name>
    <name type="common">Purple orchid tree</name>
    <name type="synonym">Phanera variegata</name>
    <dbReference type="NCBI Taxonomy" id="167791"/>
    <lineage>
        <taxon>Eukaryota</taxon>
        <taxon>Viridiplantae</taxon>
        <taxon>Streptophyta</taxon>
        <taxon>Embryophyta</taxon>
        <taxon>Tracheophyta</taxon>
        <taxon>Spermatophyta</taxon>
        <taxon>Magnoliopsida</taxon>
        <taxon>eudicotyledons</taxon>
        <taxon>Gunneridae</taxon>
        <taxon>Pentapetalae</taxon>
        <taxon>rosids</taxon>
        <taxon>fabids</taxon>
        <taxon>Fabales</taxon>
        <taxon>Fabaceae</taxon>
        <taxon>Cercidoideae</taxon>
        <taxon>Cercideae</taxon>
        <taxon>Bauhiniinae</taxon>
        <taxon>Bauhinia</taxon>
    </lineage>
</organism>
<gene>
    <name evidence="1" type="ORF">L6164_012832</name>
</gene>
<sequence length="403" mass="46610">MGLPMQGRLQALVSFGFRYSLFPVPIHQTTPSPLSTKTSDVNAISFCFPGRRSALHLPDIVKSTLQLASDFKKNLSLISFLGQSVKPKCLEVVGCSNDLLLVCCERFYHTRERYCVCNPVTQEWIQLPPPPKRSELYIWKGFVCEPYFHFEPESETLTVNTHHRFRVLIGPESFEFKADICIFTSETGQWNSTVVYLPQCYQSFEFDFLFPTIDHGGKLYIKGRSNIFGGLRTVYPISDSDISVLVYDPFHGDNQFHVLPLPSHVDNQWRCTFYDTCLGICCEKLRFSGIYRLGLALIIGVWELKEEEEPCWHLVHKASLQCREIEIAATQLRLFSPTAWNQKQAFHPYDGDVLYIQHKCCVFLLNLRDNQVKKIEILRKDMKILPIDFQWWPTPIPSLPRQI</sequence>
<proteinExistence type="predicted"/>
<comment type="caution">
    <text evidence="1">The sequence shown here is derived from an EMBL/GenBank/DDBJ whole genome shotgun (WGS) entry which is preliminary data.</text>
</comment>